<organism evidence="2 3">
    <name type="scientific">Vespula maculifrons</name>
    <name type="common">Eastern yellow jacket</name>
    <name type="synonym">Wasp</name>
    <dbReference type="NCBI Taxonomy" id="7453"/>
    <lineage>
        <taxon>Eukaryota</taxon>
        <taxon>Metazoa</taxon>
        <taxon>Ecdysozoa</taxon>
        <taxon>Arthropoda</taxon>
        <taxon>Hexapoda</taxon>
        <taxon>Insecta</taxon>
        <taxon>Pterygota</taxon>
        <taxon>Neoptera</taxon>
        <taxon>Endopterygota</taxon>
        <taxon>Hymenoptera</taxon>
        <taxon>Apocrita</taxon>
        <taxon>Aculeata</taxon>
        <taxon>Vespoidea</taxon>
        <taxon>Vespidae</taxon>
        <taxon>Vespinae</taxon>
        <taxon>Vespula</taxon>
    </lineage>
</organism>
<evidence type="ECO:0000256" key="1">
    <source>
        <dbReference type="SAM" id="MobiDB-lite"/>
    </source>
</evidence>
<evidence type="ECO:0000313" key="3">
    <source>
        <dbReference type="Proteomes" id="UP001607303"/>
    </source>
</evidence>
<evidence type="ECO:0000313" key="2">
    <source>
        <dbReference type="EMBL" id="KAL2733637.1"/>
    </source>
</evidence>
<proteinExistence type="predicted"/>
<reference evidence="2 3" key="1">
    <citation type="journal article" date="2024" name="Ann. Entomol. Soc. Am.">
        <title>Genomic analyses of the southern and eastern yellowjacket wasps (Hymenoptera: Vespidae) reveal evolutionary signatures of social life.</title>
        <authorList>
            <person name="Catto M.A."/>
            <person name="Caine P.B."/>
            <person name="Orr S.E."/>
            <person name="Hunt B.G."/>
            <person name="Goodisman M.A.D."/>
        </authorList>
    </citation>
    <scope>NUCLEOTIDE SEQUENCE [LARGE SCALE GENOMIC DNA]</scope>
    <source>
        <strain evidence="2">232</strain>
        <tissue evidence="2">Head and thorax</tissue>
    </source>
</reference>
<dbReference type="EMBL" id="JAYRBN010000073">
    <property type="protein sequence ID" value="KAL2733637.1"/>
    <property type="molecule type" value="Genomic_DNA"/>
</dbReference>
<keyword evidence="3" id="KW-1185">Reference proteome</keyword>
<accession>A0ABD2BLJ1</accession>
<comment type="caution">
    <text evidence="2">The sequence shown here is derived from an EMBL/GenBank/DDBJ whole genome shotgun (WGS) entry which is preliminary data.</text>
</comment>
<feature type="region of interest" description="Disordered" evidence="1">
    <location>
        <begin position="128"/>
        <end position="178"/>
    </location>
</feature>
<protein>
    <submittedName>
        <fullName evidence="2">Uncharacterized protein</fullName>
    </submittedName>
</protein>
<name>A0ABD2BLJ1_VESMC</name>
<dbReference type="Proteomes" id="UP001607303">
    <property type="component" value="Unassembled WGS sequence"/>
</dbReference>
<dbReference type="AlphaFoldDB" id="A0ABD2BLJ1"/>
<sequence length="178" mass="19548">MERWKGTESSRFRDDFRDDFREASHHSIQSSHSPPNFQRFLSQTLPPHSVPNSVSHSVPSGIVHWLLQGSRNEGTTITTPPPSPPASGTTVVEPFQSELLLRLIYLPFYPPILCLLSPWFPKCKDGEGATGSRGLEGVSRRGPTLAPTPTSTPNEMAGRGEWNSVTSLGRVSEHGSCE</sequence>
<gene>
    <name evidence="2" type="ORF">V1477_014071</name>
</gene>